<sequence>MSAAHLRQLRGQIDPVLTQLAVGHKQAEFIGEKIMPVVFTEKEGVKIPTFGKGSFVEYQTERAVGAASNVVSMDKTVLLPVMLEEHDLAIGVDYREQAESLFDERAKATRRAVNGIQLRQEIETATLLQSKATYKSGHYKDLSAATKWSDKTANPIKDIADAKEVVRAACGVRPNVLVLGASVAHALSYHPVLQAALGSNERKLITPDILKILFEVDEVIIGNAVSAPAPNKQTKDVWGAFAALIVRPKIMSNGNDEGEPSFGYTLRRQGMPLVDRYNEVGGKVEYARYTDIRKVAAVGGACGFLFDKAI</sequence>
<evidence type="ECO:0000313" key="3">
    <source>
        <dbReference type="Proteomes" id="UP000215450"/>
    </source>
</evidence>
<accession>A0A238HJW2</accession>
<dbReference type="Gene3D" id="3.90.1690.10">
    <property type="entry name" value="phage-related protein like domain"/>
    <property type="match status" value="1"/>
</dbReference>
<dbReference type="AlphaFoldDB" id="A0A238HJW2"/>
<organism evidence="1">
    <name type="scientific">Kingella negevensis</name>
    <dbReference type="NCBI Taxonomy" id="1522312"/>
    <lineage>
        <taxon>Bacteria</taxon>
        <taxon>Pseudomonadati</taxon>
        <taxon>Pseudomonadota</taxon>
        <taxon>Betaproteobacteria</taxon>
        <taxon>Neisseriales</taxon>
        <taxon>Neisseriaceae</taxon>
        <taxon>Kingella</taxon>
    </lineage>
</organism>
<keyword evidence="3" id="KW-1185">Reference proteome</keyword>
<evidence type="ECO:0008006" key="4">
    <source>
        <dbReference type="Google" id="ProtNLM"/>
    </source>
</evidence>
<reference evidence="2 3" key="2">
    <citation type="submission" date="2017-06" db="EMBL/GenBank/DDBJ databases">
        <authorList>
            <person name="Kim H.J."/>
            <person name="Triplett B.A."/>
        </authorList>
    </citation>
    <scope>NUCLEOTIDE SEQUENCE [LARGE SCALE GENOMIC DNA]</scope>
    <source>
        <strain evidence="2">Kingella_eburonensis</strain>
    </source>
</reference>
<evidence type="ECO:0000313" key="1">
    <source>
        <dbReference type="EMBL" id="SMQ13466.1"/>
    </source>
</evidence>
<dbReference type="RefSeq" id="WP_095063403.1">
    <property type="nucleotide sequence ID" value="NZ_FXUV02000070.1"/>
</dbReference>
<name>A0A238HJW2_9NEIS</name>
<dbReference type="InterPro" id="IPR053738">
    <property type="entry name" value="Lambda_capsid_assembly"/>
</dbReference>
<dbReference type="Pfam" id="PF03864">
    <property type="entry name" value="Phage_cap_E"/>
    <property type="match status" value="1"/>
</dbReference>
<proteinExistence type="predicted"/>
<reference evidence="1" key="1">
    <citation type="submission" date="2017-05" db="EMBL/GenBank/DDBJ databases">
        <authorList>
            <person name="Song R."/>
            <person name="Chenine A.L."/>
            <person name="Ruprecht R.M."/>
        </authorList>
    </citation>
    <scope>NUCLEOTIDE SEQUENCE</scope>
    <source>
        <strain evidence="1">Kingella_eburonensis</strain>
    </source>
</reference>
<dbReference type="InterPro" id="IPR005564">
    <property type="entry name" value="Major_capsid_GpE"/>
</dbReference>
<dbReference type="OrthoDB" id="572526at2"/>
<gene>
    <name evidence="1" type="ORF">KEBURONENSIS_02062</name>
    <name evidence="2" type="ORF">KEBURONENSIS_02070</name>
</gene>
<dbReference type="Proteomes" id="UP000215450">
    <property type="component" value="Unassembled WGS sequence"/>
</dbReference>
<evidence type="ECO:0000313" key="2">
    <source>
        <dbReference type="EMBL" id="SNB83150.1"/>
    </source>
</evidence>
<dbReference type="EMBL" id="FXUV01000067">
    <property type="protein sequence ID" value="SMQ13466.1"/>
    <property type="molecule type" value="Genomic_DNA"/>
</dbReference>
<protein>
    <recommendedName>
        <fullName evidence="4">Phage capsid family protein</fullName>
    </recommendedName>
</protein>
<dbReference type="EMBL" id="FXUV02000070">
    <property type="protein sequence ID" value="SNB83150.1"/>
    <property type="molecule type" value="Genomic_DNA"/>
</dbReference>